<gene>
    <name evidence="4" type="ORF">B7R25_12415</name>
</gene>
<dbReference type="Gene3D" id="2.60.200.20">
    <property type="match status" value="1"/>
</dbReference>
<protein>
    <recommendedName>
        <fullName evidence="3">FHA domain-containing protein</fullName>
    </recommendedName>
</protein>
<dbReference type="CDD" id="cd00060">
    <property type="entry name" value="FHA"/>
    <property type="match status" value="1"/>
</dbReference>
<keyword evidence="1" id="KW-0597">Phosphoprotein</keyword>
<evidence type="ECO:0000256" key="1">
    <source>
        <dbReference type="ARBA" id="ARBA00022553"/>
    </source>
</evidence>
<feature type="domain" description="FHA" evidence="3">
    <location>
        <begin position="227"/>
        <end position="283"/>
    </location>
</feature>
<dbReference type="InterPro" id="IPR008984">
    <property type="entry name" value="SMAD_FHA_dom_sf"/>
</dbReference>
<dbReference type="RefSeq" id="WP_116419272.1">
    <property type="nucleotide sequence ID" value="NZ_NBXC01000024.1"/>
</dbReference>
<reference evidence="4 5" key="1">
    <citation type="submission" date="2017-04" db="EMBL/GenBank/DDBJ databases">
        <title>Comparative genome analysis of Subtercola boreus.</title>
        <authorList>
            <person name="Cho Y.-J."/>
            <person name="Cho A."/>
            <person name="Kim O.-S."/>
            <person name="Lee J.-I."/>
        </authorList>
    </citation>
    <scope>NUCLEOTIDE SEQUENCE [LARGE SCALE GENOMIC DNA]</scope>
    <source>
        <strain evidence="4 5">P28004</strain>
    </source>
</reference>
<dbReference type="PROSITE" id="PS50006">
    <property type="entry name" value="FHA_DOMAIN"/>
    <property type="match status" value="1"/>
</dbReference>
<dbReference type="AlphaFoldDB" id="A0A3E0W8F3"/>
<dbReference type="InterPro" id="IPR000253">
    <property type="entry name" value="FHA_dom"/>
</dbReference>
<dbReference type="Pfam" id="PF00498">
    <property type="entry name" value="FHA"/>
    <property type="match status" value="1"/>
</dbReference>
<sequence length="321" mass="34585">MTEVRYQPGGWFGLVSNSGLVLLPDQLSEDQLLAVWTTLEEGSGLAGILDALTTAFGLRLSSVPSFAIAIFDDRDLRIAVRGEVFVDIVERIDGQDVASELSGEAVTTWTEKAVRSPVSVSVRIEPEPGPLSPTLPISQGVVLASWMTATFYGALDDGHNDWDDEERTDEPEHDRTEDDYDGATMTAAQLRAMQQPVADSRADALPPASTARIDVSTGESFRLDGPIIIGRRPQALRVAPDEIPKLVSVPSPEQDISRSHLEIRVEGEEVVVRDLDTVNGSVLRRQGSAPSQLESGGSTRVLSNDVIDIGDGVSVTFVDLP</sequence>
<dbReference type="EMBL" id="NBXE01000029">
    <property type="protein sequence ID" value="RFA26042.1"/>
    <property type="molecule type" value="Genomic_DNA"/>
</dbReference>
<feature type="region of interest" description="Disordered" evidence="2">
    <location>
        <begin position="157"/>
        <end position="179"/>
    </location>
</feature>
<evidence type="ECO:0000313" key="5">
    <source>
        <dbReference type="Proteomes" id="UP000257080"/>
    </source>
</evidence>
<accession>A0A3E0W8F3</accession>
<dbReference type="Proteomes" id="UP000257080">
    <property type="component" value="Unassembled WGS sequence"/>
</dbReference>
<evidence type="ECO:0000313" key="4">
    <source>
        <dbReference type="EMBL" id="RFA26042.1"/>
    </source>
</evidence>
<name>A0A3E0W8F3_9MICO</name>
<evidence type="ECO:0000256" key="2">
    <source>
        <dbReference type="SAM" id="MobiDB-lite"/>
    </source>
</evidence>
<dbReference type="SUPFAM" id="SSF49879">
    <property type="entry name" value="SMAD/FHA domain"/>
    <property type="match status" value="1"/>
</dbReference>
<comment type="caution">
    <text evidence="4">The sequence shown here is derived from an EMBL/GenBank/DDBJ whole genome shotgun (WGS) entry which is preliminary data.</text>
</comment>
<organism evidence="4 5">
    <name type="scientific">Subtercola boreus</name>
    <dbReference type="NCBI Taxonomy" id="120213"/>
    <lineage>
        <taxon>Bacteria</taxon>
        <taxon>Bacillati</taxon>
        <taxon>Actinomycetota</taxon>
        <taxon>Actinomycetes</taxon>
        <taxon>Micrococcales</taxon>
        <taxon>Microbacteriaceae</taxon>
        <taxon>Subtercola</taxon>
    </lineage>
</organism>
<proteinExistence type="predicted"/>
<evidence type="ECO:0000259" key="3">
    <source>
        <dbReference type="PROSITE" id="PS50006"/>
    </source>
</evidence>
<dbReference type="OrthoDB" id="5485098at2"/>